<keyword evidence="1" id="KW-1133">Transmembrane helix</keyword>
<dbReference type="InterPro" id="IPR007788">
    <property type="entry name" value="QCT"/>
</dbReference>
<dbReference type="PANTHER" id="PTHR31270:SF1">
    <property type="entry name" value="GLUTAMINYL-PEPTIDE CYCLOTRANSFERASE"/>
    <property type="match status" value="1"/>
</dbReference>
<dbReference type="PANTHER" id="PTHR31270">
    <property type="entry name" value="GLUTAMINYL-PEPTIDE CYCLOTRANSFERASE"/>
    <property type="match status" value="1"/>
</dbReference>
<reference evidence="2" key="1">
    <citation type="submission" date="2020-06" db="EMBL/GenBank/DDBJ databases">
        <title>Unique genomic features of the anaerobic methanotrophic archaea.</title>
        <authorList>
            <person name="Chadwick G.L."/>
            <person name="Skennerton C.T."/>
            <person name="Laso-Perez R."/>
            <person name="Leu A.O."/>
            <person name="Speth D.R."/>
            <person name="Yu H."/>
            <person name="Morgan-Lang C."/>
            <person name="Hatzenpichler R."/>
            <person name="Goudeau D."/>
            <person name="Malmstrom R."/>
            <person name="Brazelton W.J."/>
            <person name="Woyke T."/>
            <person name="Hallam S.J."/>
            <person name="Tyson G.W."/>
            <person name="Wegener G."/>
            <person name="Boetius A."/>
            <person name="Orphan V."/>
        </authorList>
    </citation>
    <scope>NUCLEOTIDE SEQUENCE</scope>
</reference>
<feature type="transmembrane region" description="Helical" evidence="1">
    <location>
        <begin position="6"/>
        <end position="25"/>
    </location>
</feature>
<dbReference type="GO" id="GO:0016603">
    <property type="term" value="F:glutaminyl-peptide cyclotransferase activity"/>
    <property type="evidence" value="ECO:0007669"/>
    <property type="project" value="InterPro"/>
</dbReference>
<dbReference type="Gene3D" id="2.130.10.10">
    <property type="entry name" value="YVTN repeat-like/Quinoprotein amine dehydrogenase"/>
    <property type="match status" value="1"/>
</dbReference>
<accession>A0A7G9Z8E9</accession>
<dbReference type="InterPro" id="IPR015943">
    <property type="entry name" value="WD40/YVTN_repeat-like_dom_sf"/>
</dbReference>
<dbReference type="SUPFAM" id="SSF50969">
    <property type="entry name" value="YVTN repeat-like/Quinoprotein amine dehydrogenase"/>
    <property type="match status" value="1"/>
</dbReference>
<keyword evidence="1" id="KW-0472">Membrane</keyword>
<keyword evidence="1" id="KW-0812">Transmembrane</keyword>
<dbReference type="PROSITE" id="PS51257">
    <property type="entry name" value="PROKAR_LIPOPROTEIN"/>
    <property type="match status" value="1"/>
</dbReference>
<evidence type="ECO:0008006" key="3">
    <source>
        <dbReference type="Google" id="ProtNLM"/>
    </source>
</evidence>
<name>A0A7G9Z8E9_9EURY</name>
<proteinExistence type="predicted"/>
<evidence type="ECO:0000256" key="1">
    <source>
        <dbReference type="SAM" id="Phobius"/>
    </source>
</evidence>
<gene>
    <name evidence="2" type="ORF">CNIFIPMI_00025</name>
</gene>
<dbReference type="InterPro" id="IPR011044">
    <property type="entry name" value="Quino_amine_DH_bsu"/>
</dbReference>
<dbReference type="AlphaFoldDB" id="A0A7G9Z8E9"/>
<dbReference type="Pfam" id="PF05096">
    <property type="entry name" value="Glu_cyclase_2"/>
    <property type="match status" value="1"/>
</dbReference>
<dbReference type="EMBL" id="MT631658">
    <property type="protein sequence ID" value="QNO56533.1"/>
    <property type="molecule type" value="Genomic_DNA"/>
</dbReference>
<sequence>MNKKLGIGIIGVVVIVVVAMFAGCVEKQAPLPTQTSNPPDATPVYGYKIVNTYPHDRKAFTEGLVFDDGFLYEGTGICGESTLRKVELETGKVLKLYHLPAQFFGEGVTIWEDKLIQLTWKSRIGFVYDKESFLLLREFVYPTEGWGITHDGKHLIMSDGTSALYFLNPDTFEEIGQIEVRDKGVRIINLNELEYIQGEIYANVWRTNHIARISPETGQVVGWIDLKGLLSEENRSEDVLNGIAYDAKQDRIFVTGKCWPKLFEIKLNST</sequence>
<protein>
    <recommendedName>
        <fullName evidence="3">Glutamine cyclotransferase</fullName>
    </recommendedName>
</protein>
<organism evidence="2">
    <name type="scientific">Candidatus Methanophaga sp. ANME-1 ERB7</name>
    <dbReference type="NCBI Taxonomy" id="2759913"/>
    <lineage>
        <taxon>Archaea</taxon>
        <taxon>Methanobacteriati</taxon>
        <taxon>Methanobacteriota</taxon>
        <taxon>Stenosarchaea group</taxon>
        <taxon>Methanomicrobia</taxon>
        <taxon>Candidatus Methanophagales</taxon>
        <taxon>Candidatus Methanophagaceae</taxon>
        <taxon>Candidatus Methanophaga</taxon>
    </lineage>
</organism>
<evidence type="ECO:0000313" key="2">
    <source>
        <dbReference type="EMBL" id="QNO56533.1"/>
    </source>
</evidence>